<comment type="caution">
    <text evidence="7">The sequence shown here is derived from an EMBL/GenBank/DDBJ whole genome shotgun (WGS) entry which is preliminary data.</text>
</comment>
<feature type="domain" description="RNA polymerase sigma-70 region 2" evidence="5">
    <location>
        <begin position="29"/>
        <end position="95"/>
    </location>
</feature>
<organism evidence="7 8">
    <name type="scientific">Thermaurantimonas aggregans</name>
    <dbReference type="NCBI Taxonomy" id="2173829"/>
    <lineage>
        <taxon>Bacteria</taxon>
        <taxon>Pseudomonadati</taxon>
        <taxon>Bacteroidota</taxon>
        <taxon>Flavobacteriia</taxon>
        <taxon>Flavobacteriales</taxon>
        <taxon>Schleiferiaceae</taxon>
        <taxon>Thermaurantimonas</taxon>
    </lineage>
</organism>
<keyword evidence="4" id="KW-0804">Transcription</keyword>
<evidence type="ECO:0000313" key="8">
    <source>
        <dbReference type="Proteomes" id="UP000286715"/>
    </source>
</evidence>
<dbReference type="Pfam" id="PF04542">
    <property type="entry name" value="Sigma70_r2"/>
    <property type="match status" value="1"/>
</dbReference>
<dbReference type="SUPFAM" id="SSF88946">
    <property type="entry name" value="Sigma2 domain of RNA polymerase sigma factors"/>
    <property type="match status" value="1"/>
</dbReference>
<dbReference type="InterPro" id="IPR013324">
    <property type="entry name" value="RNA_pol_sigma_r3/r4-like"/>
</dbReference>
<proteinExistence type="inferred from homology"/>
<dbReference type="PANTHER" id="PTHR43133:SF51">
    <property type="entry name" value="RNA POLYMERASE SIGMA FACTOR"/>
    <property type="match status" value="1"/>
</dbReference>
<dbReference type="AlphaFoldDB" id="A0A401XJ73"/>
<sequence length="188" mass="22306">MADKDINQKIESLLNTHSRKDFELACKLIYEAYAIRISMFVQSFLKNTTDAQDVMQNVWIKVFSNLRKFKGNSALYTWIYRIAYNECINWKKSKDFEKFAEYESSEILKTSYHEEEIDFSKATEWFDEAIATLPPRQRAVFLMRYYDELPYDKISEITGISEGSLKASFHHAMVKVEKYLIDKLNEDR</sequence>
<dbReference type="GO" id="GO:0000428">
    <property type="term" value="C:DNA-directed RNA polymerase complex"/>
    <property type="evidence" value="ECO:0007669"/>
    <property type="project" value="UniProtKB-KW"/>
</dbReference>
<name>A0A401XJ73_9FLAO</name>
<accession>A0A401XJ73</accession>
<evidence type="ECO:0000313" key="7">
    <source>
        <dbReference type="EMBL" id="GCD77038.1"/>
    </source>
</evidence>
<dbReference type="CDD" id="cd06171">
    <property type="entry name" value="Sigma70_r4"/>
    <property type="match status" value="1"/>
</dbReference>
<dbReference type="GO" id="GO:0016987">
    <property type="term" value="F:sigma factor activity"/>
    <property type="evidence" value="ECO:0007669"/>
    <property type="project" value="UniProtKB-KW"/>
</dbReference>
<dbReference type="PANTHER" id="PTHR43133">
    <property type="entry name" value="RNA POLYMERASE ECF-TYPE SIGMA FACTO"/>
    <property type="match status" value="1"/>
</dbReference>
<dbReference type="InterPro" id="IPR014284">
    <property type="entry name" value="RNA_pol_sigma-70_dom"/>
</dbReference>
<protein>
    <submittedName>
        <fullName evidence="7">DNA-directed RNA polymerase sigma-70 factor</fullName>
    </submittedName>
</protein>
<evidence type="ECO:0000256" key="4">
    <source>
        <dbReference type="ARBA" id="ARBA00023163"/>
    </source>
</evidence>
<evidence type="ECO:0000259" key="6">
    <source>
        <dbReference type="Pfam" id="PF08281"/>
    </source>
</evidence>
<dbReference type="EMBL" id="BHZE01000003">
    <property type="protein sequence ID" value="GCD77038.1"/>
    <property type="molecule type" value="Genomic_DNA"/>
</dbReference>
<dbReference type="Pfam" id="PF08281">
    <property type="entry name" value="Sigma70_r4_2"/>
    <property type="match status" value="1"/>
</dbReference>
<dbReference type="GO" id="GO:0006352">
    <property type="term" value="P:DNA-templated transcription initiation"/>
    <property type="evidence" value="ECO:0007669"/>
    <property type="project" value="InterPro"/>
</dbReference>
<evidence type="ECO:0000259" key="5">
    <source>
        <dbReference type="Pfam" id="PF04542"/>
    </source>
</evidence>
<keyword evidence="8" id="KW-1185">Reference proteome</keyword>
<keyword evidence="2" id="KW-0805">Transcription regulation</keyword>
<dbReference type="Proteomes" id="UP000286715">
    <property type="component" value="Unassembled WGS sequence"/>
</dbReference>
<dbReference type="InterPro" id="IPR036388">
    <property type="entry name" value="WH-like_DNA-bd_sf"/>
</dbReference>
<dbReference type="SUPFAM" id="SSF88659">
    <property type="entry name" value="Sigma3 and sigma4 domains of RNA polymerase sigma factors"/>
    <property type="match status" value="1"/>
</dbReference>
<evidence type="ECO:0000256" key="2">
    <source>
        <dbReference type="ARBA" id="ARBA00023015"/>
    </source>
</evidence>
<reference evidence="7 8" key="1">
    <citation type="submission" date="2018-11" db="EMBL/GenBank/DDBJ databases">
        <title>Schleiferia aggregans sp. nov., a moderately thermophilic heterotrophic bacterium isolated from microbial mats at a terrestrial hot spring.</title>
        <authorList>
            <person name="Iino T."/>
            <person name="Ohkuma M."/>
            <person name="Haruta S."/>
        </authorList>
    </citation>
    <scope>NUCLEOTIDE SEQUENCE [LARGE SCALE GENOMIC DNA]</scope>
    <source>
        <strain evidence="7 8">LA</strain>
    </source>
</reference>
<dbReference type="InterPro" id="IPR039425">
    <property type="entry name" value="RNA_pol_sigma-70-like"/>
</dbReference>
<dbReference type="Gene3D" id="1.10.10.10">
    <property type="entry name" value="Winged helix-like DNA-binding domain superfamily/Winged helix DNA-binding domain"/>
    <property type="match status" value="1"/>
</dbReference>
<dbReference type="OrthoDB" id="9780326at2"/>
<dbReference type="NCBIfam" id="TIGR02937">
    <property type="entry name" value="sigma70-ECF"/>
    <property type="match status" value="1"/>
</dbReference>
<feature type="domain" description="RNA polymerase sigma factor 70 region 4 type 2" evidence="6">
    <location>
        <begin position="124"/>
        <end position="175"/>
    </location>
</feature>
<evidence type="ECO:0000256" key="1">
    <source>
        <dbReference type="ARBA" id="ARBA00010641"/>
    </source>
</evidence>
<evidence type="ECO:0000256" key="3">
    <source>
        <dbReference type="ARBA" id="ARBA00023082"/>
    </source>
</evidence>
<keyword evidence="7" id="KW-0240">DNA-directed RNA polymerase</keyword>
<gene>
    <name evidence="7" type="ORF">JCM31826_05200</name>
</gene>
<dbReference type="RefSeq" id="WP_124397091.1">
    <property type="nucleotide sequence ID" value="NZ_BHZE01000003.1"/>
</dbReference>
<dbReference type="GO" id="GO:0003677">
    <property type="term" value="F:DNA binding"/>
    <property type="evidence" value="ECO:0007669"/>
    <property type="project" value="InterPro"/>
</dbReference>
<keyword evidence="3" id="KW-0731">Sigma factor</keyword>
<dbReference type="InterPro" id="IPR013249">
    <property type="entry name" value="RNA_pol_sigma70_r4_t2"/>
</dbReference>
<comment type="similarity">
    <text evidence="1">Belongs to the sigma-70 factor family. ECF subfamily.</text>
</comment>
<dbReference type="InterPro" id="IPR007627">
    <property type="entry name" value="RNA_pol_sigma70_r2"/>
</dbReference>
<dbReference type="Gene3D" id="1.10.1740.10">
    <property type="match status" value="1"/>
</dbReference>
<dbReference type="InterPro" id="IPR013325">
    <property type="entry name" value="RNA_pol_sigma_r2"/>
</dbReference>